<evidence type="ECO:0000313" key="14">
    <source>
        <dbReference type="EMBL" id="KXL54150.1"/>
    </source>
</evidence>
<feature type="domain" description="DNA polymerase III beta sliding clamp C-terminal" evidence="13">
    <location>
        <begin position="250"/>
        <end position="366"/>
    </location>
</feature>
<keyword evidence="15" id="KW-1185">Reference proteome</keyword>
<dbReference type="CDD" id="cd00140">
    <property type="entry name" value="beta_clamp"/>
    <property type="match status" value="1"/>
</dbReference>
<dbReference type="EMBL" id="LRVM01000001">
    <property type="protein sequence ID" value="KXL54150.1"/>
    <property type="molecule type" value="Genomic_DNA"/>
</dbReference>
<dbReference type="Gene3D" id="3.70.10.10">
    <property type="match status" value="1"/>
</dbReference>
<sequence length="367" mass="41582">MKLICNKDLLLQYINIVNKAVSNRTTLPILECILLTADEKGFLLTGNDLELGIKTASIEAEIFEQGEIAIEARIFNDIIRRLNGENVTITTDEKNAVNILCGSSEFTIMGQSGEDFPALPEVEQNQAYTLKQNNLRNMIRQTIFSIAQDNAKPVLTGELFEFNGDFFSIVSVDGYRISYRKNNLISSFQKTEVIVPGKTLSELNKILSQEDEELVSVYITDKHILFDLGTAIMVSRLIDGDFIRYEQSFSEDYKTEILVNKNELIQSLERASLVSRDNRKTPVRFQIKSKSLEITAKSDMGTAFEEISAEIDGQEITIAFNPRYFIEALRSIDEERVRIHFTASLSPCTILPVEGDSYKYLILPLRM</sequence>
<dbReference type="NCBIfam" id="TIGR00663">
    <property type="entry name" value="dnan"/>
    <property type="match status" value="1"/>
</dbReference>
<dbReference type="InterPro" id="IPR022635">
    <property type="entry name" value="DNA_polIII_beta_C"/>
</dbReference>
<evidence type="ECO:0000256" key="5">
    <source>
        <dbReference type="ARBA" id="ARBA00022679"/>
    </source>
</evidence>
<dbReference type="GO" id="GO:0006271">
    <property type="term" value="P:DNA strand elongation involved in DNA replication"/>
    <property type="evidence" value="ECO:0007669"/>
    <property type="project" value="TreeGrafter"/>
</dbReference>
<keyword evidence="7 10" id="KW-0235">DNA replication</keyword>
<dbReference type="Gene3D" id="3.10.150.10">
    <property type="entry name" value="DNA Polymerase III, subunit A, domain 2"/>
    <property type="match status" value="1"/>
</dbReference>
<evidence type="ECO:0000256" key="1">
    <source>
        <dbReference type="ARBA" id="ARBA00004496"/>
    </source>
</evidence>
<evidence type="ECO:0000256" key="9">
    <source>
        <dbReference type="ARBA" id="ARBA00023125"/>
    </source>
</evidence>
<evidence type="ECO:0000259" key="11">
    <source>
        <dbReference type="Pfam" id="PF00712"/>
    </source>
</evidence>
<evidence type="ECO:0000256" key="7">
    <source>
        <dbReference type="ARBA" id="ARBA00022705"/>
    </source>
</evidence>
<dbReference type="GO" id="GO:0003677">
    <property type="term" value="F:DNA binding"/>
    <property type="evidence" value="ECO:0007669"/>
    <property type="project" value="UniProtKB-UniRule"/>
</dbReference>
<keyword evidence="9" id="KW-0238">DNA-binding</keyword>
<dbReference type="OrthoDB" id="8421503at2"/>
<organism evidence="14 15">
    <name type="scientific">Anaerotignum neopropionicum</name>
    <dbReference type="NCBI Taxonomy" id="36847"/>
    <lineage>
        <taxon>Bacteria</taxon>
        <taxon>Bacillati</taxon>
        <taxon>Bacillota</taxon>
        <taxon>Clostridia</taxon>
        <taxon>Lachnospirales</taxon>
        <taxon>Anaerotignaceae</taxon>
        <taxon>Anaerotignum</taxon>
    </lineage>
</organism>
<evidence type="ECO:0000259" key="13">
    <source>
        <dbReference type="Pfam" id="PF02768"/>
    </source>
</evidence>
<dbReference type="InterPro" id="IPR046938">
    <property type="entry name" value="DNA_clamp_sf"/>
</dbReference>
<dbReference type="PIRSF" id="PIRSF000804">
    <property type="entry name" value="DNA_pol_III_b"/>
    <property type="match status" value="1"/>
</dbReference>
<dbReference type="PATRIC" id="fig|36847.3.peg.304"/>
<evidence type="ECO:0000259" key="12">
    <source>
        <dbReference type="Pfam" id="PF02767"/>
    </source>
</evidence>
<dbReference type="InterPro" id="IPR022637">
    <property type="entry name" value="DNA_polIII_beta_cen"/>
</dbReference>
<dbReference type="GO" id="GO:0003887">
    <property type="term" value="F:DNA-directed DNA polymerase activity"/>
    <property type="evidence" value="ECO:0007669"/>
    <property type="project" value="UniProtKB-UniRule"/>
</dbReference>
<dbReference type="AlphaFoldDB" id="A0A136WID9"/>
<evidence type="ECO:0000313" key="15">
    <source>
        <dbReference type="Proteomes" id="UP000070539"/>
    </source>
</evidence>
<comment type="function">
    <text evidence="10">Confers DNA tethering and processivity to DNA polymerases and other proteins. Acts as a clamp, forming a ring around DNA (a reaction catalyzed by the clamp-loading complex) which diffuses in an ATP-independent manner freely and bidirectionally along dsDNA. Initially characterized for its ability to contact the catalytic subunit of DNA polymerase III (Pol III), a complex, multichain enzyme responsible for most of the replicative synthesis in bacteria; Pol III exhibits 3'-5' exonuclease proofreading activity. The beta chain is required for initiation of replication as well as for processivity of DNA replication.</text>
</comment>
<proteinExistence type="inferred from homology"/>
<dbReference type="PANTHER" id="PTHR30478">
    <property type="entry name" value="DNA POLYMERASE III SUBUNIT BETA"/>
    <property type="match status" value="1"/>
</dbReference>
<comment type="similarity">
    <text evidence="2 10">Belongs to the beta sliding clamp family.</text>
</comment>
<evidence type="ECO:0000256" key="4">
    <source>
        <dbReference type="ARBA" id="ARBA00022490"/>
    </source>
</evidence>
<keyword evidence="8 10" id="KW-0239">DNA-directed DNA polymerase</keyword>
<dbReference type="InterPro" id="IPR022634">
    <property type="entry name" value="DNA_polIII_beta_N"/>
</dbReference>
<dbReference type="GO" id="GO:0008408">
    <property type="term" value="F:3'-5' exonuclease activity"/>
    <property type="evidence" value="ECO:0007669"/>
    <property type="project" value="InterPro"/>
</dbReference>
<comment type="caution">
    <text evidence="14">The sequence shown here is derived from an EMBL/GenBank/DDBJ whole genome shotgun (WGS) entry which is preliminary data.</text>
</comment>
<dbReference type="PANTHER" id="PTHR30478:SF0">
    <property type="entry name" value="BETA SLIDING CLAMP"/>
    <property type="match status" value="1"/>
</dbReference>
<evidence type="ECO:0000256" key="8">
    <source>
        <dbReference type="ARBA" id="ARBA00022932"/>
    </source>
</evidence>
<evidence type="ECO:0000256" key="2">
    <source>
        <dbReference type="ARBA" id="ARBA00010752"/>
    </source>
</evidence>
<keyword evidence="6 10" id="KW-0548">Nucleotidyltransferase</keyword>
<evidence type="ECO:0000256" key="10">
    <source>
        <dbReference type="PIRNR" id="PIRNR000804"/>
    </source>
</evidence>
<feature type="domain" description="DNA polymerase III beta sliding clamp N-terminal" evidence="11">
    <location>
        <begin position="1"/>
        <end position="120"/>
    </location>
</feature>
<comment type="subcellular location">
    <subcellularLocation>
        <location evidence="1 10">Cytoplasm</location>
    </subcellularLocation>
</comment>
<dbReference type="Pfam" id="PF00712">
    <property type="entry name" value="DNA_pol3_beta"/>
    <property type="match status" value="1"/>
</dbReference>
<dbReference type="GO" id="GO:0005737">
    <property type="term" value="C:cytoplasm"/>
    <property type="evidence" value="ECO:0007669"/>
    <property type="project" value="UniProtKB-SubCell"/>
</dbReference>
<keyword evidence="4 10" id="KW-0963">Cytoplasm</keyword>
<dbReference type="Pfam" id="PF02767">
    <property type="entry name" value="DNA_pol3_beta_2"/>
    <property type="match status" value="1"/>
</dbReference>
<accession>A0A136WID9</accession>
<dbReference type="STRING" id="36847.CLNEO_02480"/>
<feature type="domain" description="DNA polymerase III beta sliding clamp central" evidence="12">
    <location>
        <begin position="129"/>
        <end position="242"/>
    </location>
</feature>
<name>A0A136WID9_9FIRM</name>
<dbReference type="SUPFAM" id="SSF55979">
    <property type="entry name" value="DNA clamp"/>
    <property type="match status" value="3"/>
</dbReference>
<dbReference type="Proteomes" id="UP000070539">
    <property type="component" value="Unassembled WGS sequence"/>
</dbReference>
<protein>
    <recommendedName>
        <fullName evidence="3 10">Beta sliding clamp</fullName>
    </recommendedName>
</protein>
<dbReference type="InterPro" id="IPR001001">
    <property type="entry name" value="DNA_polIII_beta"/>
</dbReference>
<comment type="subunit">
    <text evidence="10">Forms a ring-shaped head-to-tail homodimer around DNA.</text>
</comment>
<dbReference type="SMART" id="SM00480">
    <property type="entry name" value="POL3Bc"/>
    <property type="match status" value="1"/>
</dbReference>
<dbReference type="GO" id="GO:0009360">
    <property type="term" value="C:DNA polymerase III complex"/>
    <property type="evidence" value="ECO:0007669"/>
    <property type="project" value="InterPro"/>
</dbReference>
<evidence type="ECO:0000256" key="3">
    <source>
        <dbReference type="ARBA" id="ARBA00021035"/>
    </source>
</evidence>
<evidence type="ECO:0000256" key="6">
    <source>
        <dbReference type="ARBA" id="ARBA00022695"/>
    </source>
</evidence>
<dbReference type="Pfam" id="PF02768">
    <property type="entry name" value="DNA_pol3_beta_3"/>
    <property type="match status" value="1"/>
</dbReference>
<keyword evidence="5 10" id="KW-0808">Transferase</keyword>
<gene>
    <name evidence="14" type="primary">dnaN</name>
    <name evidence="14" type="ORF">CLNEO_02480</name>
</gene>
<reference evidence="14 15" key="1">
    <citation type="submission" date="2016-01" db="EMBL/GenBank/DDBJ databases">
        <title>Genome sequence of Clostridium neopropionicum X4, DSM-3847.</title>
        <authorList>
            <person name="Poehlein A."/>
            <person name="Beck M.H."/>
            <person name="Bengelsdorf F.R."/>
            <person name="Daniel R."/>
            <person name="Duerre P."/>
        </authorList>
    </citation>
    <scope>NUCLEOTIDE SEQUENCE [LARGE SCALE GENOMIC DNA]</scope>
    <source>
        <strain evidence="14 15">DSM-3847</strain>
    </source>
</reference>